<reference evidence="6" key="1">
    <citation type="submission" date="2023-07" db="EMBL/GenBank/DDBJ databases">
        <authorList>
            <person name="Haufschild T."/>
            <person name="Kallscheuer N."/>
            <person name="Hammer J."/>
            <person name="Kohn T."/>
            <person name="Kabuu M."/>
            <person name="Jogler M."/>
            <person name="Wohfarth N."/>
            <person name="Heuer A."/>
            <person name="Rohde M."/>
            <person name="van Teeseling M.C.F."/>
            <person name="Jogler C."/>
        </authorList>
    </citation>
    <scope>NUCLEOTIDE SEQUENCE</scope>
    <source>
        <strain evidence="6">Strain 138</strain>
        <strain evidence="7">Strain 318</strain>
    </source>
</reference>
<dbReference type="InterPro" id="IPR054156">
    <property type="entry name" value="YxaF_TetR_C"/>
</dbReference>
<feature type="domain" description="HTH tetR-type" evidence="5">
    <location>
        <begin position="2"/>
        <end position="63"/>
    </location>
</feature>
<dbReference type="Gene3D" id="1.10.357.10">
    <property type="entry name" value="Tetracycline Repressor, domain 2"/>
    <property type="match status" value="1"/>
</dbReference>
<dbReference type="Pfam" id="PF21993">
    <property type="entry name" value="TetR_C_13_2"/>
    <property type="match status" value="1"/>
</dbReference>
<organism evidence="6">
    <name type="scientific">Pseudogemmatithrix spongiicola</name>
    <dbReference type="NCBI Taxonomy" id="3062599"/>
    <lineage>
        <taxon>Bacteria</taxon>
        <taxon>Pseudomonadati</taxon>
        <taxon>Gemmatimonadota</taxon>
        <taxon>Gemmatimonadia</taxon>
        <taxon>Gemmatimonadales</taxon>
        <taxon>Gemmatimonadaceae</taxon>
        <taxon>Pseudogemmatithrix</taxon>
    </lineage>
</organism>
<dbReference type="GO" id="GO:0003677">
    <property type="term" value="F:DNA binding"/>
    <property type="evidence" value="ECO:0007669"/>
    <property type="project" value="UniProtKB-UniRule"/>
</dbReference>
<dbReference type="PROSITE" id="PS50977">
    <property type="entry name" value="HTH_TETR_2"/>
    <property type="match status" value="1"/>
</dbReference>
<feature type="DNA-binding region" description="H-T-H motif" evidence="4">
    <location>
        <begin position="26"/>
        <end position="45"/>
    </location>
</feature>
<protein>
    <submittedName>
        <fullName evidence="6">TetR/AcrR family transcriptional regulator</fullName>
    </submittedName>
</protein>
<dbReference type="PANTHER" id="PTHR47506:SF1">
    <property type="entry name" value="HTH-TYPE TRANSCRIPTIONAL REGULATOR YJDC"/>
    <property type="match status" value="1"/>
</dbReference>
<name>A0AA49JW84_9BACT</name>
<evidence type="ECO:0000313" key="6">
    <source>
        <dbReference type="EMBL" id="WKW13315.1"/>
    </source>
</evidence>
<dbReference type="Proteomes" id="UP001229955">
    <property type="component" value="Chromosome"/>
</dbReference>
<dbReference type="KEGG" id="pspc:Strain318_002632"/>
<dbReference type="RefSeq" id="WP_367886175.1">
    <property type="nucleotide sequence ID" value="NZ_CP130612.1"/>
</dbReference>
<dbReference type="InterPro" id="IPR001647">
    <property type="entry name" value="HTH_TetR"/>
</dbReference>
<evidence type="ECO:0000313" key="8">
    <source>
        <dbReference type="Proteomes" id="UP001229955"/>
    </source>
</evidence>
<evidence type="ECO:0000256" key="4">
    <source>
        <dbReference type="PROSITE-ProRule" id="PRU00335"/>
    </source>
</evidence>
<evidence type="ECO:0000256" key="3">
    <source>
        <dbReference type="ARBA" id="ARBA00023163"/>
    </source>
</evidence>
<dbReference type="EMBL" id="CP130613">
    <property type="protein sequence ID" value="WKW16222.1"/>
    <property type="molecule type" value="Genomic_DNA"/>
</dbReference>
<evidence type="ECO:0000313" key="7">
    <source>
        <dbReference type="EMBL" id="WKW16222.1"/>
    </source>
</evidence>
<accession>A0AA49JW84</accession>
<dbReference type="PRINTS" id="PR00455">
    <property type="entry name" value="HTHTETR"/>
</dbReference>
<proteinExistence type="predicted"/>
<dbReference type="AlphaFoldDB" id="A0AA49JW84"/>
<gene>
    <name evidence="6" type="ORF">Strain138_002632</name>
    <name evidence="7" type="ORF">Strain318_002632</name>
</gene>
<dbReference type="Pfam" id="PF00440">
    <property type="entry name" value="TetR_N"/>
    <property type="match status" value="1"/>
</dbReference>
<keyword evidence="1" id="KW-0805">Transcription regulation</keyword>
<dbReference type="SUPFAM" id="SSF48498">
    <property type="entry name" value="Tetracyclin repressor-like, C-terminal domain"/>
    <property type="match status" value="1"/>
</dbReference>
<dbReference type="SUPFAM" id="SSF46689">
    <property type="entry name" value="Homeodomain-like"/>
    <property type="match status" value="1"/>
</dbReference>
<dbReference type="InterPro" id="IPR009057">
    <property type="entry name" value="Homeodomain-like_sf"/>
</dbReference>
<sequence length="198" mass="21870">MTQKRMQILDAAAELIAEKGFVQTSVDDVIARAGLSGKSHFYHYFKSKESLGHEVLARQFDVLAERGLAILREPTLDPIERLHVFIDSVVALQAERGGRSASPFGALATEMAAMDEGFRVRIARVFRSWTDEIAGLLGQVKDRLEDDADPMRLARFIVATLEGATTMARMKRDVSLMHGVATDLKRFVAGHVKKTTAA</sequence>
<dbReference type="PANTHER" id="PTHR47506">
    <property type="entry name" value="TRANSCRIPTIONAL REGULATORY PROTEIN"/>
    <property type="match status" value="1"/>
</dbReference>
<evidence type="ECO:0000259" key="5">
    <source>
        <dbReference type="PROSITE" id="PS50977"/>
    </source>
</evidence>
<dbReference type="EMBL" id="CP130612">
    <property type="protein sequence ID" value="WKW13315.1"/>
    <property type="molecule type" value="Genomic_DNA"/>
</dbReference>
<keyword evidence="8" id="KW-1185">Reference proteome</keyword>
<evidence type="ECO:0000256" key="1">
    <source>
        <dbReference type="ARBA" id="ARBA00023015"/>
    </source>
</evidence>
<dbReference type="InterPro" id="IPR036271">
    <property type="entry name" value="Tet_transcr_reg_TetR-rel_C_sf"/>
</dbReference>
<keyword evidence="3" id="KW-0804">Transcription</keyword>
<keyword evidence="2 4" id="KW-0238">DNA-binding</keyword>
<evidence type="ECO:0000256" key="2">
    <source>
        <dbReference type="ARBA" id="ARBA00023125"/>
    </source>
</evidence>
<accession>A0AA49K1T5</accession>